<keyword evidence="7 14" id="KW-0418">Kinase</keyword>
<dbReference type="InterPro" id="IPR050428">
    <property type="entry name" value="TCS_sensor_his_kinase"/>
</dbReference>
<feature type="domain" description="HAMP" evidence="13">
    <location>
        <begin position="203"/>
        <end position="257"/>
    </location>
</feature>
<dbReference type="EMBL" id="MVBK01000057">
    <property type="protein sequence ID" value="OOG23863.1"/>
    <property type="molecule type" value="Genomic_DNA"/>
</dbReference>
<feature type="transmembrane region" description="Helical" evidence="11">
    <location>
        <begin position="179"/>
        <end position="201"/>
    </location>
</feature>
<keyword evidence="10 11" id="KW-0472">Membrane</keyword>
<dbReference type="PRINTS" id="PR00344">
    <property type="entry name" value="BCTRLSENSOR"/>
</dbReference>
<dbReference type="InterPro" id="IPR004358">
    <property type="entry name" value="Sig_transdc_His_kin-like_C"/>
</dbReference>
<dbReference type="Proteomes" id="UP000189462">
    <property type="component" value="Unassembled WGS sequence"/>
</dbReference>
<evidence type="ECO:0000256" key="6">
    <source>
        <dbReference type="ARBA" id="ARBA00022692"/>
    </source>
</evidence>
<proteinExistence type="predicted"/>
<dbReference type="SMART" id="SM00387">
    <property type="entry name" value="HATPase_c"/>
    <property type="match status" value="1"/>
</dbReference>
<evidence type="ECO:0000259" key="12">
    <source>
        <dbReference type="PROSITE" id="PS50109"/>
    </source>
</evidence>
<keyword evidence="4" id="KW-0597">Phosphoprotein</keyword>
<keyword evidence="6 11" id="KW-0812">Transmembrane</keyword>
<keyword evidence="5" id="KW-0808">Transferase</keyword>
<keyword evidence="15" id="KW-1185">Reference proteome</keyword>
<evidence type="ECO:0000256" key="5">
    <source>
        <dbReference type="ARBA" id="ARBA00022679"/>
    </source>
</evidence>
<evidence type="ECO:0000256" key="4">
    <source>
        <dbReference type="ARBA" id="ARBA00022553"/>
    </source>
</evidence>
<reference evidence="14 15" key="1">
    <citation type="submission" date="2017-02" db="EMBL/GenBank/DDBJ databases">
        <title>Genomic diversity within the haloalkaliphilic genus Thioalkalivibrio.</title>
        <authorList>
            <person name="Ahn A.-C."/>
            <person name="Meier-Kolthoff J."/>
            <person name="Overmars L."/>
            <person name="Richter M."/>
            <person name="Woyke T."/>
            <person name="Sorokin D.Y."/>
            <person name="Muyzer G."/>
        </authorList>
    </citation>
    <scope>NUCLEOTIDE SEQUENCE [LARGE SCALE GENOMIC DNA]</scope>
    <source>
        <strain evidence="14 15">ALJD</strain>
    </source>
</reference>
<dbReference type="GO" id="GO:0000155">
    <property type="term" value="F:phosphorelay sensor kinase activity"/>
    <property type="evidence" value="ECO:0007669"/>
    <property type="project" value="InterPro"/>
</dbReference>
<dbReference type="GO" id="GO:0005886">
    <property type="term" value="C:plasma membrane"/>
    <property type="evidence" value="ECO:0007669"/>
    <property type="project" value="TreeGrafter"/>
</dbReference>
<dbReference type="Gene3D" id="3.30.565.10">
    <property type="entry name" value="Histidine kinase-like ATPase, C-terminal domain"/>
    <property type="match status" value="1"/>
</dbReference>
<evidence type="ECO:0000256" key="3">
    <source>
        <dbReference type="ARBA" id="ARBA00012438"/>
    </source>
</evidence>
<dbReference type="InterPro" id="IPR003594">
    <property type="entry name" value="HATPase_dom"/>
</dbReference>
<dbReference type="AlphaFoldDB" id="A0A1V3NG11"/>
<evidence type="ECO:0000256" key="7">
    <source>
        <dbReference type="ARBA" id="ARBA00022777"/>
    </source>
</evidence>
<dbReference type="EC" id="2.7.13.3" evidence="3"/>
<protein>
    <recommendedName>
        <fullName evidence="3">histidine kinase</fullName>
        <ecNumber evidence="3">2.7.13.3</ecNumber>
    </recommendedName>
</protein>
<dbReference type="PROSITE" id="PS50885">
    <property type="entry name" value="HAMP"/>
    <property type="match status" value="1"/>
</dbReference>
<evidence type="ECO:0000259" key="13">
    <source>
        <dbReference type="PROSITE" id="PS50885"/>
    </source>
</evidence>
<dbReference type="PANTHER" id="PTHR45436:SF5">
    <property type="entry name" value="SENSOR HISTIDINE KINASE TRCS"/>
    <property type="match status" value="1"/>
</dbReference>
<evidence type="ECO:0000256" key="2">
    <source>
        <dbReference type="ARBA" id="ARBA00004370"/>
    </source>
</evidence>
<evidence type="ECO:0000313" key="15">
    <source>
        <dbReference type="Proteomes" id="UP000189462"/>
    </source>
</evidence>
<feature type="transmembrane region" description="Helical" evidence="11">
    <location>
        <begin position="12"/>
        <end position="33"/>
    </location>
</feature>
<comment type="subcellular location">
    <subcellularLocation>
        <location evidence="2">Membrane</location>
    </subcellularLocation>
</comment>
<comment type="catalytic activity">
    <reaction evidence="1">
        <text>ATP + protein L-histidine = ADP + protein N-phospho-L-histidine.</text>
        <dbReference type="EC" id="2.7.13.3"/>
    </reaction>
</comment>
<accession>A0A1V3NG11</accession>
<dbReference type="RefSeq" id="WP_077279019.1">
    <property type="nucleotide sequence ID" value="NZ_MVBK01000057.1"/>
</dbReference>
<dbReference type="Pfam" id="PF02518">
    <property type="entry name" value="HATPase_c"/>
    <property type="match status" value="1"/>
</dbReference>
<evidence type="ECO:0000256" key="10">
    <source>
        <dbReference type="ARBA" id="ARBA00023136"/>
    </source>
</evidence>
<evidence type="ECO:0000256" key="9">
    <source>
        <dbReference type="ARBA" id="ARBA00023012"/>
    </source>
</evidence>
<keyword evidence="9" id="KW-0902">Two-component regulatory system</keyword>
<evidence type="ECO:0000313" key="14">
    <source>
        <dbReference type="EMBL" id="OOG23863.1"/>
    </source>
</evidence>
<dbReference type="PROSITE" id="PS50109">
    <property type="entry name" value="HIS_KIN"/>
    <property type="match status" value="1"/>
</dbReference>
<dbReference type="Pfam" id="PF00512">
    <property type="entry name" value="HisKA"/>
    <property type="match status" value="1"/>
</dbReference>
<gene>
    <name evidence="14" type="ORF">B1C78_10065</name>
</gene>
<dbReference type="InterPro" id="IPR036890">
    <property type="entry name" value="HATPase_C_sf"/>
</dbReference>
<feature type="domain" description="Histidine kinase" evidence="12">
    <location>
        <begin position="277"/>
        <end position="478"/>
    </location>
</feature>
<dbReference type="InterPro" id="IPR003660">
    <property type="entry name" value="HAMP_dom"/>
</dbReference>
<dbReference type="PANTHER" id="PTHR45436">
    <property type="entry name" value="SENSOR HISTIDINE KINASE YKOH"/>
    <property type="match status" value="1"/>
</dbReference>
<dbReference type="SMART" id="SM00388">
    <property type="entry name" value="HisKA"/>
    <property type="match status" value="1"/>
</dbReference>
<dbReference type="SUPFAM" id="SSF47384">
    <property type="entry name" value="Homodimeric domain of signal transducing histidine kinase"/>
    <property type="match status" value="1"/>
</dbReference>
<dbReference type="STRING" id="108003.B1C78_10065"/>
<dbReference type="Gene3D" id="6.10.340.10">
    <property type="match status" value="1"/>
</dbReference>
<dbReference type="SUPFAM" id="SSF55874">
    <property type="entry name" value="ATPase domain of HSP90 chaperone/DNA topoisomerase II/histidine kinase"/>
    <property type="match status" value="1"/>
</dbReference>
<sequence>MLLRNLSFRYKIPLRATVLVLITAVLITGAILAREYDQVRRDLFENAESMGRLLSNTLVTPLLHDDVWRAYEIIDSPFKGEESALGAELIMVLDTQRRVYVSTQPRNYPMLVPLDELGPAYADLNRALGNAPDLTHRAVDLPNAAQFHMVAPIVFDGVHLGTLVMEYPKSLFIPRFVSIVGRAALVTLLVLVVLLPVSWYWGRRMADPLVRLSECMGRVGREIPLESECRLYESKDEIGRAGTQLKRMLSELRQKQELERGVMASERLAAVGRLTASIAHEINNPLGGMLNALSTYRRHGNPDAVTARTLSLLERGLLQIKETVGALLVEVRLEGHALTPQDLHDIHTLVLPDVHAKSLDLVWDIQVTQTLALPSTQVRQILLNLLLNAIQASEPGGKVKCRLRLRDGGLLMEVRNRGVPIPPEQMNRLFEPFFGASGRGHGLGLWVTYQLVQQMEGRIHVQSTHGTTEFRVHLPLRDQEAA</sequence>
<dbReference type="Gene3D" id="1.10.287.130">
    <property type="match status" value="1"/>
</dbReference>
<dbReference type="InterPro" id="IPR003661">
    <property type="entry name" value="HisK_dim/P_dom"/>
</dbReference>
<dbReference type="CDD" id="cd00082">
    <property type="entry name" value="HisKA"/>
    <property type="match status" value="1"/>
</dbReference>
<dbReference type="InterPro" id="IPR036097">
    <property type="entry name" value="HisK_dim/P_sf"/>
</dbReference>
<comment type="caution">
    <text evidence="14">The sequence shown here is derived from an EMBL/GenBank/DDBJ whole genome shotgun (WGS) entry which is preliminary data.</text>
</comment>
<evidence type="ECO:0000256" key="11">
    <source>
        <dbReference type="SAM" id="Phobius"/>
    </source>
</evidence>
<keyword evidence="8 11" id="KW-1133">Transmembrane helix</keyword>
<name>A0A1V3NG11_9GAMM</name>
<evidence type="ECO:0000256" key="8">
    <source>
        <dbReference type="ARBA" id="ARBA00022989"/>
    </source>
</evidence>
<dbReference type="InterPro" id="IPR005467">
    <property type="entry name" value="His_kinase_dom"/>
</dbReference>
<evidence type="ECO:0000256" key="1">
    <source>
        <dbReference type="ARBA" id="ARBA00000085"/>
    </source>
</evidence>
<organism evidence="14 15">
    <name type="scientific">Thioalkalivibrio denitrificans</name>
    <dbReference type="NCBI Taxonomy" id="108003"/>
    <lineage>
        <taxon>Bacteria</taxon>
        <taxon>Pseudomonadati</taxon>
        <taxon>Pseudomonadota</taxon>
        <taxon>Gammaproteobacteria</taxon>
        <taxon>Chromatiales</taxon>
        <taxon>Ectothiorhodospiraceae</taxon>
        <taxon>Thioalkalivibrio</taxon>
    </lineage>
</organism>